<dbReference type="Gene3D" id="2.40.100.10">
    <property type="entry name" value="Cyclophilin-like"/>
    <property type="match status" value="1"/>
</dbReference>
<feature type="domain" description="PPIase cyclophilin-type" evidence="6">
    <location>
        <begin position="1"/>
        <end position="140"/>
    </location>
</feature>
<name>A0A2K5ELS1_AOTNA</name>
<comment type="catalytic activity">
    <reaction evidence="1">
        <text>[protein]-peptidylproline (omega=180) = [protein]-peptidylproline (omega=0)</text>
        <dbReference type="Rhea" id="RHEA:16237"/>
        <dbReference type="Rhea" id="RHEA-COMP:10747"/>
        <dbReference type="Rhea" id="RHEA-COMP:10748"/>
        <dbReference type="ChEBI" id="CHEBI:83833"/>
        <dbReference type="ChEBI" id="CHEBI:83834"/>
        <dbReference type="EC" id="5.2.1.8"/>
    </reaction>
</comment>
<dbReference type="InterPro" id="IPR002130">
    <property type="entry name" value="Cyclophilin-type_PPIase_dom"/>
</dbReference>
<dbReference type="GO" id="GO:0003755">
    <property type="term" value="F:peptidyl-prolyl cis-trans isomerase activity"/>
    <property type="evidence" value="ECO:0007669"/>
    <property type="project" value="UniProtKB-KW"/>
</dbReference>
<dbReference type="SUPFAM" id="SSF50891">
    <property type="entry name" value="Cyclophilin-like"/>
    <property type="match status" value="1"/>
</dbReference>
<keyword evidence="8" id="KW-1185">Reference proteome</keyword>
<evidence type="ECO:0000256" key="5">
    <source>
        <dbReference type="ARBA" id="ARBA00023235"/>
    </source>
</evidence>
<evidence type="ECO:0000256" key="1">
    <source>
        <dbReference type="ARBA" id="ARBA00000971"/>
    </source>
</evidence>
<evidence type="ECO:0000259" key="6">
    <source>
        <dbReference type="PROSITE" id="PS50072"/>
    </source>
</evidence>
<dbReference type="PANTHER" id="PTHR45625">
    <property type="entry name" value="PEPTIDYL-PROLYL CIS-TRANS ISOMERASE-RELATED"/>
    <property type="match status" value="1"/>
</dbReference>
<proteinExistence type="predicted"/>
<dbReference type="GO" id="GO:0071013">
    <property type="term" value="C:catalytic step 2 spliceosome"/>
    <property type="evidence" value="ECO:0007669"/>
    <property type="project" value="TreeGrafter"/>
</dbReference>
<dbReference type="PROSITE" id="PS50072">
    <property type="entry name" value="CSA_PPIASE_2"/>
    <property type="match status" value="1"/>
</dbReference>
<protein>
    <recommendedName>
        <fullName evidence="2">peptidylprolyl isomerase</fullName>
        <ecNumber evidence="2">5.2.1.8</ecNumber>
    </recommendedName>
</protein>
<evidence type="ECO:0000256" key="3">
    <source>
        <dbReference type="ARBA" id="ARBA00022728"/>
    </source>
</evidence>
<keyword evidence="5" id="KW-0413">Isomerase</keyword>
<keyword evidence="4" id="KW-0697">Rotamase</keyword>
<organism evidence="7 8">
    <name type="scientific">Aotus nancymaae</name>
    <name type="common">Ma's night monkey</name>
    <dbReference type="NCBI Taxonomy" id="37293"/>
    <lineage>
        <taxon>Eukaryota</taxon>
        <taxon>Metazoa</taxon>
        <taxon>Chordata</taxon>
        <taxon>Craniata</taxon>
        <taxon>Vertebrata</taxon>
        <taxon>Euteleostomi</taxon>
        <taxon>Mammalia</taxon>
        <taxon>Eutheria</taxon>
        <taxon>Euarchontoglires</taxon>
        <taxon>Primates</taxon>
        <taxon>Haplorrhini</taxon>
        <taxon>Platyrrhini</taxon>
        <taxon>Aotidae</taxon>
        <taxon>Aotus</taxon>
    </lineage>
</organism>
<keyword evidence="3" id="KW-0507">mRNA processing</keyword>
<evidence type="ECO:0000256" key="2">
    <source>
        <dbReference type="ARBA" id="ARBA00013194"/>
    </source>
</evidence>
<dbReference type="InterPro" id="IPR024936">
    <property type="entry name" value="Cyclophilin-type_PPIase"/>
</dbReference>
<accession>A0A2K5ELS1</accession>
<dbReference type="EC" id="5.2.1.8" evidence="2"/>
<sequence length="140" mass="15293">MAALPPDSWQPPNICLETSMGIIKHAPKTCENHCDYSGTKFHRIIKDFVIQKGDPTGFEDKLHPDLKFTVAGILTMTNAGPDTNGSQFFVTLAPTQWLNMCQGIGTLTAGRAALQVGMVETESQDCPVNDVRIIKAYPSE</sequence>
<dbReference type="Pfam" id="PF00160">
    <property type="entry name" value="Pro_isomerase"/>
    <property type="match status" value="1"/>
</dbReference>
<dbReference type="AlphaFoldDB" id="A0A2K5ELS1"/>
<dbReference type="GeneTree" id="ENSGT00940000153189"/>
<dbReference type="InterPro" id="IPR044666">
    <property type="entry name" value="Cyclophilin_A-like"/>
</dbReference>
<evidence type="ECO:0000256" key="4">
    <source>
        <dbReference type="ARBA" id="ARBA00023110"/>
    </source>
</evidence>
<reference evidence="7" key="1">
    <citation type="submission" date="2025-08" db="UniProtKB">
        <authorList>
            <consortium name="Ensembl"/>
        </authorList>
    </citation>
    <scope>IDENTIFICATION</scope>
</reference>
<dbReference type="OMA" id="PPNICLE"/>
<dbReference type="InterPro" id="IPR029000">
    <property type="entry name" value="Cyclophilin-like_dom_sf"/>
</dbReference>
<dbReference type="Ensembl" id="ENSANAT00000052226.1">
    <property type="protein sequence ID" value="ENSANAP00000034163.1"/>
    <property type="gene ID" value="ENSANAG00000034719.1"/>
</dbReference>
<dbReference type="PANTHER" id="PTHR45625:SF4">
    <property type="entry name" value="PEPTIDYLPROLYL ISOMERASE DOMAIN AND WD REPEAT-CONTAINING PROTEIN 1"/>
    <property type="match status" value="1"/>
</dbReference>
<dbReference type="PIRSF" id="PIRSF001467">
    <property type="entry name" value="Peptidylpro_ismrse"/>
    <property type="match status" value="1"/>
</dbReference>
<evidence type="ECO:0000313" key="8">
    <source>
        <dbReference type="Proteomes" id="UP000233020"/>
    </source>
</evidence>
<keyword evidence="3" id="KW-0508">mRNA splicing</keyword>
<evidence type="ECO:0000313" key="7">
    <source>
        <dbReference type="Ensembl" id="ENSANAP00000034163.1"/>
    </source>
</evidence>
<dbReference type="Proteomes" id="UP000233020">
    <property type="component" value="Unplaced"/>
</dbReference>
<reference evidence="7" key="2">
    <citation type="submission" date="2025-09" db="UniProtKB">
        <authorList>
            <consortium name="Ensembl"/>
        </authorList>
    </citation>
    <scope>IDENTIFICATION</scope>
</reference>
<keyword evidence="3" id="KW-0747">Spliceosome</keyword>